<dbReference type="EMBL" id="JBBWRZ010000007">
    <property type="protein sequence ID" value="KAK8232180.1"/>
    <property type="molecule type" value="Genomic_DNA"/>
</dbReference>
<accession>A0ABR1YK54</accession>
<evidence type="ECO:0000313" key="2">
    <source>
        <dbReference type="Proteomes" id="UP001492380"/>
    </source>
</evidence>
<keyword evidence="2" id="KW-1185">Reference proteome</keyword>
<comment type="caution">
    <text evidence="1">The sequence shown here is derived from an EMBL/GenBank/DDBJ whole genome shotgun (WGS) entry which is preliminary data.</text>
</comment>
<proteinExistence type="predicted"/>
<dbReference type="Proteomes" id="UP001492380">
    <property type="component" value="Unassembled WGS sequence"/>
</dbReference>
<protein>
    <submittedName>
        <fullName evidence="1">Uncharacterized protein</fullName>
    </submittedName>
</protein>
<reference evidence="1 2" key="1">
    <citation type="submission" date="2024-04" db="EMBL/GenBank/DDBJ databases">
        <title>Phyllosticta paracitricarpa is synonymous to the EU quarantine fungus P. citricarpa based on phylogenomic analyses.</title>
        <authorList>
            <consortium name="Lawrence Berkeley National Laboratory"/>
            <person name="Van Ingen-Buijs V.A."/>
            <person name="Van Westerhoven A.C."/>
            <person name="Haridas S."/>
            <person name="Skiadas P."/>
            <person name="Martin F."/>
            <person name="Groenewald J.Z."/>
            <person name="Crous P.W."/>
            <person name="Seidl M.F."/>
        </authorList>
    </citation>
    <scope>NUCLEOTIDE SEQUENCE [LARGE SCALE GENOMIC DNA]</scope>
    <source>
        <strain evidence="1 2">CBS 123374</strain>
    </source>
</reference>
<name>A0ABR1YK54_9PEZI</name>
<organism evidence="1 2">
    <name type="scientific">Phyllosticta capitalensis</name>
    <dbReference type="NCBI Taxonomy" id="121624"/>
    <lineage>
        <taxon>Eukaryota</taxon>
        <taxon>Fungi</taxon>
        <taxon>Dikarya</taxon>
        <taxon>Ascomycota</taxon>
        <taxon>Pezizomycotina</taxon>
        <taxon>Dothideomycetes</taxon>
        <taxon>Dothideomycetes incertae sedis</taxon>
        <taxon>Botryosphaeriales</taxon>
        <taxon>Phyllostictaceae</taxon>
        <taxon>Phyllosticta</taxon>
    </lineage>
</organism>
<gene>
    <name evidence="1" type="ORF">HDK90DRAFT_300838</name>
</gene>
<sequence length="176" mass="19116">MSKAYTSLTISFAFWRFSPLFSSHRFSFLLPLFMHHAHPHQRPLSSQPIPLFDVFLAPPFHDHSPSLLAPLPLLGTSAALKIPAVRAVPPPPTPLHLATLVTYPSQRHPEARLADGADARRRHRTALPHVVDGTPDTARTGVCSWSCRLIPAGTLAHTNKTLEAGLTDSACGTNAS</sequence>
<evidence type="ECO:0000313" key="1">
    <source>
        <dbReference type="EMBL" id="KAK8232180.1"/>
    </source>
</evidence>